<proteinExistence type="predicted"/>
<reference evidence="3" key="1">
    <citation type="submission" date="2023-08" db="EMBL/GenBank/DDBJ databases">
        <authorList>
            <person name="Alioto T."/>
            <person name="Alioto T."/>
            <person name="Gomez Garrido J."/>
        </authorList>
    </citation>
    <scope>NUCLEOTIDE SEQUENCE</scope>
</reference>
<dbReference type="PANTHER" id="PTHR34649">
    <property type="entry name" value="CILIA- AND FLAGELLA-ASSOCIATED PROTEIN 99"/>
    <property type="match status" value="1"/>
</dbReference>
<feature type="region of interest" description="Disordered" evidence="2">
    <location>
        <begin position="178"/>
        <end position="211"/>
    </location>
</feature>
<keyword evidence="1" id="KW-0175">Coiled coil</keyword>
<dbReference type="Proteomes" id="UP001178508">
    <property type="component" value="Chromosome 15"/>
</dbReference>
<evidence type="ECO:0000256" key="2">
    <source>
        <dbReference type="SAM" id="MobiDB-lite"/>
    </source>
</evidence>
<gene>
    <name evidence="3" type="ORF">XNOV1_A012152</name>
</gene>
<feature type="compositionally biased region" description="Polar residues" evidence="2">
    <location>
        <begin position="183"/>
        <end position="198"/>
    </location>
</feature>
<feature type="compositionally biased region" description="Basic and acidic residues" evidence="2">
    <location>
        <begin position="200"/>
        <end position="211"/>
    </location>
</feature>
<dbReference type="EMBL" id="OY660878">
    <property type="protein sequence ID" value="CAJ1073694.1"/>
    <property type="molecule type" value="Genomic_DNA"/>
</dbReference>
<evidence type="ECO:0000313" key="4">
    <source>
        <dbReference type="Proteomes" id="UP001178508"/>
    </source>
</evidence>
<sequence length="211" mass="24479">MRDSVQQVAEGHKNAKVAKERLQKLKQNIEVSEQSREFLCQAREEAQADLSRKIETIREAHTIKSPPCIQMKNVDGKQTASHKLPAEMCEVKEQLALLKEAQQAELQEKREKILEEKRRKNQMLLKGLETIELHKRALAQAAAIRKQEKESRLRNQQAVPKDDRVLALQKELEEIQQEHQRLKQIQSERANTSKQAAAQSDRETEMHNRRG</sequence>
<dbReference type="InterPro" id="IPR039341">
    <property type="entry name" value="CFAP99"/>
</dbReference>
<keyword evidence="3" id="KW-0966">Cell projection</keyword>
<evidence type="ECO:0000313" key="3">
    <source>
        <dbReference type="EMBL" id="CAJ1073694.1"/>
    </source>
</evidence>
<keyword evidence="4" id="KW-1185">Reference proteome</keyword>
<accession>A0AAV1GKX3</accession>
<dbReference type="PANTHER" id="PTHR34649:SF1">
    <property type="entry name" value="CILIA- AND FLAGELLA-ASSOCIATED PROTEIN 99"/>
    <property type="match status" value="1"/>
</dbReference>
<keyword evidence="3" id="KW-0969">Cilium</keyword>
<keyword evidence="3" id="KW-0282">Flagellum</keyword>
<organism evidence="3 4">
    <name type="scientific">Xyrichtys novacula</name>
    <name type="common">Pearly razorfish</name>
    <name type="synonym">Hemipteronotus novacula</name>
    <dbReference type="NCBI Taxonomy" id="13765"/>
    <lineage>
        <taxon>Eukaryota</taxon>
        <taxon>Metazoa</taxon>
        <taxon>Chordata</taxon>
        <taxon>Craniata</taxon>
        <taxon>Vertebrata</taxon>
        <taxon>Euteleostomi</taxon>
        <taxon>Actinopterygii</taxon>
        <taxon>Neopterygii</taxon>
        <taxon>Teleostei</taxon>
        <taxon>Neoteleostei</taxon>
        <taxon>Acanthomorphata</taxon>
        <taxon>Eupercaria</taxon>
        <taxon>Labriformes</taxon>
        <taxon>Labridae</taxon>
        <taxon>Xyrichtys</taxon>
    </lineage>
</organism>
<dbReference type="AlphaFoldDB" id="A0AAV1GKX3"/>
<name>A0AAV1GKX3_XYRNO</name>
<feature type="coiled-coil region" evidence="1">
    <location>
        <begin position="92"/>
        <end position="126"/>
    </location>
</feature>
<protein>
    <submittedName>
        <fullName evidence="3">Cilia- and flagella-associated protein 99 isoform X1</fullName>
    </submittedName>
</protein>
<feature type="coiled-coil region" evidence="1">
    <location>
        <begin position="8"/>
        <end position="42"/>
    </location>
</feature>
<evidence type="ECO:0000256" key="1">
    <source>
        <dbReference type="SAM" id="Coils"/>
    </source>
</evidence>